<evidence type="ECO:0000256" key="3">
    <source>
        <dbReference type="ARBA" id="ARBA00022723"/>
    </source>
</evidence>
<accession>A0A1H1P084</accession>
<protein>
    <submittedName>
        <fullName evidence="8">3-ketosteroid 9alpha-monooxygenase subunit A</fullName>
    </submittedName>
</protein>
<dbReference type="RefSeq" id="WP_090347850.1">
    <property type="nucleotide sequence ID" value="NZ_LT629751.1"/>
</dbReference>
<keyword evidence="2" id="KW-0001">2Fe-2S</keyword>
<dbReference type="PROSITE" id="PS51296">
    <property type="entry name" value="RIESKE"/>
    <property type="match status" value="1"/>
</dbReference>
<dbReference type="GO" id="GO:0008203">
    <property type="term" value="P:cholesterol metabolic process"/>
    <property type="evidence" value="ECO:0007669"/>
    <property type="project" value="InterPro"/>
</dbReference>
<dbReference type="InterPro" id="IPR050584">
    <property type="entry name" value="Cholesterol_7-desaturase"/>
</dbReference>
<dbReference type="GO" id="GO:0004497">
    <property type="term" value="F:monooxygenase activity"/>
    <property type="evidence" value="ECO:0007669"/>
    <property type="project" value="UniProtKB-KW"/>
</dbReference>
<evidence type="ECO:0000259" key="7">
    <source>
        <dbReference type="PROSITE" id="PS51296"/>
    </source>
</evidence>
<dbReference type="Proteomes" id="UP000243359">
    <property type="component" value="Chromosome I"/>
</dbReference>
<dbReference type="EMBL" id="LT629751">
    <property type="protein sequence ID" value="SDS04651.1"/>
    <property type="molecule type" value="Genomic_DNA"/>
</dbReference>
<dbReference type="InterPro" id="IPR036922">
    <property type="entry name" value="Rieske_2Fe-2S_sf"/>
</dbReference>
<dbReference type="PANTHER" id="PTHR21266">
    <property type="entry name" value="IRON-SULFUR DOMAIN CONTAINING PROTEIN"/>
    <property type="match status" value="1"/>
</dbReference>
<dbReference type="SUPFAM" id="SSF55961">
    <property type="entry name" value="Bet v1-like"/>
    <property type="match status" value="1"/>
</dbReference>
<evidence type="ECO:0000313" key="8">
    <source>
        <dbReference type="EMBL" id="SDS04651.1"/>
    </source>
</evidence>
<comment type="cofactor">
    <cofactor evidence="1">
        <name>Fe cation</name>
        <dbReference type="ChEBI" id="CHEBI:24875"/>
    </cofactor>
</comment>
<keyword evidence="6" id="KW-0411">Iron-sulfur</keyword>
<sequence>MSMNRAKIIADPIPERYARGWHCLGSAQKYKDGKPHTVNAFGYRLVVFQTSDGALQVLDAWCPHMGGDLSHGRLEGDNVVCPFHGWQFDREGKAVSIPYCKRVPPKARVGRWATAELNEALFIWHDPDGNPPIEGQEIPRLEELYSPEYSEMRWAEWVINANSRELVDNIVDMGHFDETHQSPSLFFANLFEDHKATQVQISGSRIMSAGEAVITYATYYGPGVLLVSLKGPYKGHYMETIYIVGNTAIDHNSFTLHFGVATKFIPGLSKAENQQLIAEWTELQQVALGTDVAIWDNKVRIGNPMLCESDGPIYHARKWYDQFFQPINEASEESTRRYEHEIDMDYVGVKPELRHLRG</sequence>
<evidence type="ECO:0000313" key="9">
    <source>
        <dbReference type="Proteomes" id="UP000243359"/>
    </source>
</evidence>
<proteinExistence type="predicted"/>
<dbReference type="GO" id="GO:0046872">
    <property type="term" value="F:metal ion binding"/>
    <property type="evidence" value="ECO:0007669"/>
    <property type="project" value="UniProtKB-KW"/>
</dbReference>
<dbReference type="GO" id="GO:0051537">
    <property type="term" value="F:2 iron, 2 sulfur cluster binding"/>
    <property type="evidence" value="ECO:0007669"/>
    <property type="project" value="UniProtKB-KW"/>
</dbReference>
<evidence type="ECO:0000256" key="5">
    <source>
        <dbReference type="ARBA" id="ARBA00023004"/>
    </source>
</evidence>
<dbReference type="Pfam" id="PF19298">
    <property type="entry name" value="KshA_C"/>
    <property type="match status" value="1"/>
</dbReference>
<keyword evidence="9" id="KW-1185">Reference proteome</keyword>
<dbReference type="AlphaFoldDB" id="A0A1H1P084"/>
<feature type="domain" description="Rieske" evidence="7">
    <location>
        <begin position="21"/>
        <end position="123"/>
    </location>
</feature>
<keyword evidence="8" id="KW-0503">Monooxygenase</keyword>
<dbReference type="OrthoDB" id="9769355at2"/>
<dbReference type="STRING" id="1392877.SAMN05216221_0945"/>
<keyword evidence="3" id="KW-0479">Metal-binding</keyword>
<dbReference type="Pfam" id="PF00355">
    <property type="entry name" value="Rieske"/>
    <property type="match status" value="1"/>
</dbReference>
<evidence type="ECO:0000256" key="6">
    <source>
        <dbReference type="ARBA" id="ARBA00023014"/>
    </source>
</evidence>
<keyword evidence="4" id="KW-0560">Oxidoreductase</keyword>
<evidence type="ECO:0000256" key="2">
    <source>
        <dbReference type="ARBA" id="ARBA00022714"/>
    </source>
</evidence>
<reference evidence="9" key="1">
    <citation type="submission" date="2016-10" db="EMBL/GenBank/DDBJ databases">
        <authorList>
            <person name="Varghese N."/>
            <person name="Submissions S."/>
        </authorList>
    </citation>
    <scope>NUCLEOTIDE SEQUENCE [LARGE SCALE GENOMIC DNA]</scope>
    <source>
        <strain evidence="9">KCTC 32247</strain>
    </source>
</reference>
<evidence type="ECO:0000256" key="1">
    <source>
        <dbReference type="ARBA" id="ARBA00001962"/>
    </source>
</evidence>
<dbReference type="InterPro" id="IPR045605">
    <property type="entry name" value="KshA-like_C"/>
</dbReference>
<keyword evidence="5" id="KW-0408">Iron</keyword>
<gene>
    <name evidence="8" type="ORF">SAMN05216221_0945</name>
</gene>
<dbReference type="Gene3D" id="2.102.10.10">
    <property type="entry name" value="Rieske [2Fe-2S] iron-sulphur domain"/>
    <property type="match status" value="1"/>
</dbReference>
<dbReference type="Gene3D" id="3.90.380.10">
    <property type="entry name" value="Naphthalene 1,2-dioxygenase Alpha Subunit, Chain A, domain 1"/>
    <property type="match status" value="1"/>
</dbReference>
<dbReference type="PANTHER" id="PTHR21266:SF60">
    <property type="entry name" value="3-KETOSTEROID-9-ALPHA-MONOOXYGENASE, OXYGENASE COMPONENT"/>
    <property type="match status" value="1"/>
</dbReference>
<evidence type="ECO:0000256" key="4">
    <source>
        <dbReference type="ARBA" id="ARBA00023002"/>
    </source>
</evidence>
<dbReference type="InterPro" id="IPR017941">
    <property type="entry name" value="Rieske_2Fe-2S"/>
</dbReference>
<dbReference type="SUPFAM" id="SSF50022">
    <property type="entry name" value="ISP domain"/>
    <property type="match status" value="1"/>
</dbReference>
<name>A0A1H1P084_9PSED</name>
<organism evidence="8 9">
    <name type="scientific">Pseudomonas oryzae</name>
    <dbReference type="NCBI Taxonomy" id="1392877"/>
    <lineage>
        <taxon>Bacteria</taxon>
        <taxon>Pseudomonadati</taxon>
        <taxon>Pseudomonadota</taxon>
        <taxon>Gammaproteobacteria</taxon>
        <taxon>Pseudomonadales</taxon>
        <taxon>Pseudomonadaceae</taxon>
        <taxon>Pseudomonas</taxon>
    </lineage>
</organism>